<protein>
    <submittedName>
        <fullName evidence="1">Carboxypeptidase regulatory-like domain-containing protein</fullName>
    </submittedName>
</protein>
<dbReference type="GO" id="GO:0004180">
    <property type="term" value="F:carboxypeptidase activity"/>
    <property type="evidence" value="ECO:0007669"/>
    <property type="project" value="UniProtKB-KW"/>
</dbReference>
<evidence type="ECO:0000313" key="2">
    <source>
        <dbReference type="Proteomes" id="UP000261174"/>
    </source>
</evidence>
<dbReference type="Proteomes" id="UP000261174">
    <property type="component" value="Unassembled WGS sequence"/>
</dbReference>
<keyword evidence="1" id="KW-0645">Protease</keyword>
<evidence type="ECO:0000313" key="1">
    <source>
        <dbReference type="EMBL" id="RFM31179.1"/>
    </source>
</evidence>
<keyword evidence="2" id="KW-1185">Reference proteome</keyword>
<dbReference type="SUPFAM" id="SSF117074">
    <property type="entry name" value="Hypothetical protein PA1324"/>
    <property type="match status" value="1"/>
</dbReference>
<keyword evidence="1" id="KW-0378">Hydrolase</keyword>
<keyword evidence="1" id="KW-0121">Carboxypeptidase</keyword>
<dbReference type="AlphaFoldDB" id="A0A3E1NTB0"/>
<gene>
    <name evidence="1" type="ORF">DXN04_30535</name>
</gene>
<sequence length="199" mass="23150">MYFMRRIVMLFVLILSVLASNAQKKKNIIYPEVYFDSTQAKKALGIGKGTIEGRAYTKPRNGYGFKAPLANKIYASNSTVILLPVTPYFDAWYALRKKKEGKKTTVYMSDEAYRWRLEARTDEEGRFTFDKMLPGRYFLQVIIGYSTRYTQNVYSGSGYNSYGRTDYYTPQDYYVDHSERAEDFVDVKEDGEIVKVKLH</sequence>
<dbReference type="EMBL" id="QTJV01000016">
    <property type="protein sequence ID" value="RFM31179.1"/>
    <property type="molecule type" value="Genomic_DNA"/>
</dbReference>
<proteinExistence type="predicted"/>
<dbReference type="Gene3D" id="2.60.40.1120">
    <property type="entry name" value="Carboxypeptidase-like, regulatory domain"/>
    <property type="match status" value="1"/>
</dbReference>
<reference evidence="1 2" key="1">
    <citation type="submission" date="2018-08" db="EMBL/GenBank/DDBJ databases">
        <title>Chitinophaga sp. K20C18050901, a novel bacterium isolated from forest soil.</title>
        <authorList>
            <person name="Wang C."/>
        </authorList>
    </citation>
    <scope>NUCLEOTIDE SEQUENCE [LARGE SCALE GENOMIC DNA]</scope>
    <source>
        <strain evidence="1 2">K20C18050901</strain>
    </source>
</reference>
<accession>A0A3E1NTB0</accession>
<organism evidence="1 2">
    <name type="scientific">Chitinophaga silvisoli</name>
    <dbReference type="NCBI Taxonomy" id="2291814"/>
    <lineage>
        <taxon>Bacteria</taxon>
        <taxon>Pseudomonadati</taxon>
        <taxon>Bacteroidota</taxon>
        <taxon>Chitinophagia</taxon>
        <taxon>Chitinophagales</taxon>
        <taxon>Chitinophagaceae</taxon>
        <taxon>Chitinophaga</taxon>
    </lineage>
</organism>
<comment type="caution">
    <text evidence="1">The sequence shown here is derived from an EMBL/GenBank/DDBJ whole genome shotgun (WGS) entry which is preliminary data.</text>
</comment>
<name>A0A3E1NTB0_9BACT</name>